<dbReference type="Gene3D" id="3.40.50.300">
    <property type="entry name" value="P-loop containing nucleotide triphosphate hydrolases"/>
    <property type="match status" value="1"/>
</dbReference>
<evidence type="ECO:0000313" key="3">
    <source>
        <dbReference type="EMBL" id="REF30671.1"/>
    </source>
</evidence>
<comment type="caution">
    <text evidence="3">The sequence shown here is derived from an EMBL/GenBank/DDBJ whole genome shotgun (WGS) entry which is preliminary data.</text>
</comment>
<proteinExistence type="inferred from homology"/>
<feature type="domain" description="AAA+ ATPase" evidence="2">
    <location>
        <begin position="216"/>
        <end position="397"/>
    </location>
</feature>
<dbReference type="PANTHER" id="PTHR32039:SF7">
    <property type="entry name" value="COMPETENCE PROTEIN COMM"/>
    <property type="match status" value="1"/>
</dbReference>
<dbReference type="InterPro" id="IPR014721">
    <property type="entry name" value="Ribsml_uS5_D2-typ_fold_subgr"/>
</dbReference>
<dbReference type="Pfam" id="PF13335">
    <property type="entry name" value="Mg_chelatase_C"/>
    <property type="match status" value="1"/>
</dbReference>
<dbReference type="InterPro" id="IPR000523">
    <property type="entry name" value="Mg_chelatse_chII-like_cat_dom"/>
</dbReference>
<name>A0A3D9V0Q4_9MICO</name>
<gene>
    <name evidence="3" type="ORF">DFJ65_1686</name>
</gene>
<dbReference type="Proteomes" id="UP000256253">
    <property type="component" value="Unassembled WGS sequence"/>
</dbReference>
<dbReference type="SUPFAM" id="SSF52540">
    <property type="entry name" value="P-loop containing nucleoside triphosphate hydrolases"/>
    <property type="match status" value="1"/>
</dbReference>
<dbReference type="InterPro" id="IPR003593">
    <property type="entry name" value="AAA+_ATPase"/>
</dbReference>
<dbReference type="AlphaFoldDB" id="A0A3D9V0Q4"/>
<dbReference type="RefSeq" id="WP_115922627.1">
    <property type="nucleotide sequence ID" value="NZ_QTUA01000001.1"/>
</dbReference>
<dbReference type="PANTHER" id="PTHR32039">
    <property type="entry name" value="MAGNESIUM-CHELATASE SUBUNIT CHLI"/>
    <property type="match status" value="1"/>
</dbReference>
<dbReference type="InterPro" id="IPR025158">
    <property type="entry name" value="Mg_chelat-rel_C"/>
</dbReference>
<dbReference type="OrthoDB" id="9813147at2"/>
<evidence type="ECO:0000313" key="4">
    <source>
        <dbReference type="Proteomes" id="UP000256253"/>
    </source>
</evidence>
<evidence type="ECO:0000256" key="1">
    <source>
        <dbReference type="ARBA" id="ARBA00006354"/>
    </source>
</evidence>
<dbReference type="InterPro" id="IPR045006">
    <property type="entry name" value="CHLI-like"/>
</dbReference>
<dbReference type="EMBL" id="QTUA01000001">
    <property type="protein sequence ID" value="REF30671.1"/>
    <property type="molecule type" value="Genomic_DNA"/>
</dbReference>
<dbReference type="GO" id="GO:0005524">
    <property type="term" value="F:ATP binding"/>
    <property type="evidence" value="ECO:0007669"/>
    <property type="project" value="InterPro"/>
</dbReference>
<comment type="similarity">
    <text evidence="1">Belongs to the Mg-chelatase subunits D/I family. ComM subfamily.</text>
</comment>
<dbReference type="NCBIfam" id="TIGR00368">
    <property type="entry name" value="YifB family Mg chelatase-like AAA ATPase"/>
    <property type="match status" value="1"/>
</dbReference>
<dbReference type="SUPFAM" id="SSF54211">
    <property type="entry name" value="Ribosomal protein S5 domain 2-like"/>
    <property type="match status" value="1"/>
</dbReference>
<dbReference type="SMART" id="SM00382">
    <property type="entry name" value="AAA"/>
    <property type="match status" value="1"/>
</dbReference>
<dbReference type="Gene3D" id="3.30.230.10">
    <property type="match status" value="1"/>
</dbReference>
<sequence>MTIGRTLCVAVNGIEGTVVEVEAMTGDGKPAFTIIGLPDTACRQAPDRIRAAATNCKLKMPREKITVNLSPANLTKQGSGYDLAIAMATLATRDDVDAALIRGVVHLGELGLDGTLRPVNAVLPAVLAARAAGVKTVVVPVANAREAGLVEGIEVVPAASLDTLVARYKAMRRRWRLPEPPELPTMSRANTRSVPDMADVIGQPEARFALEVAAAGMHNLSMVGPPGAGKTMLAERLAGILPPLDDETALQATAVHSVLGVLKDGELVRRPPFVAPHHGASMTAIIGGGAGRVRPGAISRAHGGVLFLDEAPEFHREVLDALRQPLESGTVQVARSVGVFTYPARFQLVLAANPCPCGQGLTRNCTCSAPVLRTYRSRLSGPLLDRVDVQLRVHAVKRVTNAPPQETSEAIGERVLRARAAQRERWRAVGRTTNGSVPGPVLRSSAWRLPAEVTRPLDAQLDRGLLTLRGYDRCLRVAWTLSDLAGAPRPQAAHLLQALGLRSGQEAA</sequence>
<dbReference type="Pfam" id="PF13541">
    <property type="entry name" value="ChlI"/>
    <property type="match status" value="1"/>
</dbReference>
<dbReference type="InterPro" id="IPR004482">
    <property type="entry name" value="Mg_chelat-rel"/>
</dbReference>
<reference evidence="3 4" key="1">
    <citation type="submission" date="2018-08" db="EMBL/GenBank/DDBJ databases">
        <title>Sequencing the genomes of 1000 actinobacteria strains.</title>
        <authorList>
            <person name="Klenk H.-P."/>
        </authorList>
    </citation>
    <scope>NUCLEOTIDE SEQUENCE [LARGE SCALE GENOMIC DNA]</scope>
    <source>
        <strain evidence="3 4">DSM 22967</strain>
    </source>
</reference>
<organism evidence="3 4">
    <name type="scientific">Calidifontibacter indicus</name>
    <dbReference type="NCBI Taxonomy" id="419650"/>
    <lineage>
        <taxon>Bacteria</taxon>
        <taxon>Bacillati</taxon>
        <taxon>Actinomycetota</taxon>
        <taxon>Actinomycetes</taxon>
        <taxon>Micrococcales</taxon>
        <taxon>Dermacoccaceae</taxon>
        <taxon>Calidifontibacter</taxon>
    </lineage>
</organism>
<evidence type="ECO:0000259" key="2">
    <source>
        <dbReference type="SMART" id="SM00382"/>
    </source>
</evidence>
<dbReference type="InterPro" id="IPR027417">
    <property type="entry name" value="P-loop_NTPase"/>
</dbReference>
<dbReference type="Pfam" id="PF01078">
    <property type="entry name" value="Mg_chelatase"/>
    <property type="match status" value="1"/>
</dbReference>
<protein>
    <submittedName>
        <fullName evidence="3">Magnesium chelatase family protein</fullName>
    </submittedName>
</protein>
<accession>A0A3D9V0Q4</accession>
<dbReference type="InterPro" id="IPR020568">
    <property type="entry name" value="Ribosomal_Su5_D2-typ_SF"/>
</dbReference>
<keyword evidence="4" id="KW-1185">Reference proteome</keyword>